<evidence type="ECO:0000256" key="11">
    <source>
        <dbReference type="ARBA" id="ARBA00023136"/>
    </source>
</evidence>
<keyword evidence="5" id="KW-0645">Protease</keyword>
<keyword evidence="18" id="KW-0328">Glycosyltransferase</keyword>
<name>A0A3B0XN60_9ZZZZ</name>
<dbReference type="GO" id="GO:0009252">
    <property type="term" value="P:peptidoglycan biosynthetic process"/>
    <property type="evidence" value="ECO:0007669"/>
    <property type="project" value="UniProtKB-KW"/>
</dbReference>
<reference evidence="18" key="1">
    <citation type="submission" date="2018-06" db="EMBL/GenBank/DDBJ databases">
        <authorList>
            <person name="Zhirakovskaya E."/>
        </authorList>
    </citation>
    <scope>NUCLEOTIDE SEQUENCE</scope>
</reference>
<sequence>MKNKSQKSDYQLRRIVVLSVFTLVIAGLLWRALDMQVINQAFLKQQGDARQMRVVPISAHRGDVYDRNGEPLAISTPVDSIWVNPEEIKKDMHRLVELADALNINKANLNNKITKNINREFVYVLRQVPPAMGEKIKKLGIPGVYLQREYKRFYPAGEVTSHILGFANVDDKGQEGLELAYDDWLSGEPGAKKVIRDRLGQVIEDVERLKPAEPGQPVYLSIDRRIQYLAYQSLKSAVKAQKAIAGSAVVLDVHTGEVLAMVNQPSFNANDRSQLRPGVYRNRSVTDVFEPGSTMKPFTIAAALDTGRWHPQDNVHTEPGYYKVQGSTIKDMRNYGKINLGEIILKSSNVGVSKVALSLAHEQQLGMYMKLGFGVDTGSGFPGERSGNLRTGNLSEFERATMSFGYSLSVTPLQLARAYGALAADGIIYPVSFLRRDEPVQGEKVMSASTAQKVRRMMERVVSPQGTANKAAIANYRVAGKTGTVHKFISGGYAQDRYLSIFAGMAPASNPRLVMIVMLNEPRKGEYFGGQVAAPVFSRVMSGALRILDIAPDDLKPEQSQHVPFKQTPRDEKA</sequence>
<evidence type="ECO:0000256" key="5">
    <source>
        <dbReference type="ARBA" id="ARBA00022670"/>
    </source>
</evidence>
<evidence type="ECO:0000256" key="1">
    <source>
        <dbReference type="ARBA" id="ARBA00004370"/>
    </source>
</evidence>
<dbReference type="GO" id="GO:0005886">
    <property type="term" value="C:plasma membrane"/>
    <property type="evidence" value="ECO:0007669"/>
    <property type="project" value="InterPro"/>
</dbReference>
<dbReference type="Gene3D" id="3.40.710.10">
    <property type="entry name" value="DD-peptidase/beta-lactamase superfamily"/>
    <property type="match status" value="1"/>
</dbReference>
<keyword evidence="9" id="KW-0573">Peptidoglycan synthesis</keyword>
<dbReference type="InterPro" id="IPR036138">
    <property type="entry name" value="PBP_dimer_sf"/>
</dbReference>
<dbReference type="Gene3D" id="3.90.1310.10">
    <property type="entry name" value="Penicillin-binding protein 2a (Domain 2)"/>
    <property type="match status" value="1"/>
</dbReference>
<dbReference type="SUPFAM" id="SSF56601">
    <property type="entry name" value="beta-lactamase/transpeptidase-like"/>
    <property type="match status" value="1"/>
</dbReference>
<feature type="domain" description="Penicillin-binding protein dimerisation" evidence="17">
    <location>
        <begin position="57"/>
        <end position="205"/>
    </location>
</feature>
<proteinExistence type="inferred from homology"/>
<evidence type="ECO:0000259" key="16">
    <source>
        <dbReference type="Pfam" id="PF00905"/>
    </source>
</evidence>
<dbReference type="AlphaFoldDB" id="A0A3B0XN60"/>
<keyword evidence="14" id="KW-0961">Cell wall biogenesis/degradation</keyword>
<evidence type="ECO:0000256" key="2">
    <source>
        <dbReference type="ARBA" id="ARBA00022475"/>
    </source>
</evidence>
<dbReference type="GO" id="GO:0071555">
    <property type="term" value="P:cell wall organization"/>
    <property type="evidence" value="ECO:0007669"/>
    <property type="project" value="UniProtKB-KW"/>
</dbReference>
<evidence type="ECO:0000256" key="7">
    <source>
        <dbReference type="ARBA" id="ARBA00022801"/>
    </source>
</evidence>
<dbReference type="Pfam" id="PF03717">
    <property type="entry name" value="PBP_dimer"/>
    <property type="match status" value="1"/>
</dbReference>
<keyword evidence="13" id="KW-0131">Cell cycle</keyword>
<evidence type="ECO:0000259" key="17">
    <source>
        <dbReference type="Pfam" id="PF03717"/>
    </source>
</evidence>
<dbReference type="InterPro" id="IPR001460">
    <property type="entry name" value="PCN-bd_Tpept"/>
</dbReference>
<accession>A0A3B0XN60</accession>
<evidence type="ECO:0000256" key="10">
    <source>
        <dbReference type="ARBA" id="ARBA00022989"/>
    </source>
</evidence>
<dbReference type="GO" id="GO:0008233">
    <property type="term" value="F:peptidase activity"/>
    <property type="evidence" value="ECO:0007669"/>
    <property type="project" value="UniProtKB-KW"/>
</dbReference>
<dbReference type="PANTHER" id="PTHR30627">
    <property type="entry name" value="PEPTIDOGLYCAN D,D-TRANSPEPTIDASE"/>
    <property type="match status" value="1"/>
</dbReference>
<dbReference type="EC" id="2.4.1.129" evidence="18"/>
<evidence type="ECO:0000256" key="13">
    <source>
        <dbReference type="ARBA" id="ARBA00023306"/>
    </source>
</evidence>
<organism evidence="18">
    <name type="scientific">hydrothermal vent metagenome</name>
    <dbReference type="NCBI Taxonomy" id="652676"/>
    <lineage>
        <taxon>unclassified sequences</taxon>
        <taxon>metagenomes</taxon>
        <taxon>ecological metagenomes</taxon>
    </lineage>
</organism>
<evidence type="ECO:0000256" key="3">
    <source>
        <dbReference type="ARBA" id="ARBA00022519"/>
    </source>
</evidence>
<dbReference type="GO" id="GO:0008658">
    <property type="term" value="F:penicillin binding"/>
    <property type="evidence" value="ECO:0007669"/>
    <property type="project" value="InterPro"/>
</dbReference>
<keyword evidence="7" id="KW-0378">Hydrolase</keyword>
<dbReference type="InterPro" id="IPR037532">
    <property type="entry name" value="FtsI_transpept"/>
</dbReference>
<evidence type="ECO:0000256" key="12">
    <source>
        <dbReference type="ARBA" id="ARBA00023210"/>
    </source>
</evidence>
<keyword evidence="10 15" id="KW-1133">Transmembrane helix</keyword>
<keyword evidence="2" id="KW-1003">Cell membrane</keyword>
<evidence type="ECO:0000256" key="15">
    <source>
        <dbReference type="SAM" id="Phobius"/>
    </source>
</evidence>
<dbReference type="GO" id="GO:0008955">
    <property type="term" value="F:peptidoglycan glycosyltransferase activity"/>
    <property type="evidence" value="ECO:0007669"/>
    <property type="project" value="InterPro"/>
</dbReference>
<gene>
    <name evidence="18" type="ORF">MNBD_GAMMA10-870</name>
</gene>
<dbReference type="PANTHER" id="PTHR30627:SF1">
    <property type="entry name" value="PEPTIDOGLYCAN D,D-TRANSPEPTIDASE FTSI"/>
    <property type="match status" value="1"/>
</dbReference>
<keyword evidence="11 15" id="KW-0472">Membrane</keyword>
<keyword evidence="8" id="KW-0133">Cell shape</keyword>
<dbReference type="InterPro" id="IPR050515">
    <property type="entry name" value="Beta-lactam/transpept"/>
</dbReference>
<dbReference type="HAMAP" id="MF_02080">
    <property type="entry name" value="FtsI_transpept"/>
    <property type="match status" value="1"/>
</dbReference>
<feature type="transmembrane region" description="Helical" evidence="15">
    <location>
        <begin position="12"/>
        <end position="33"/>
    </location>
</feature>
<dbReference type="EMBL" id="UOFJ01000383">
    <property type="protein sequence ID" value="VAW68961.1"/>
    <property type="molecule type" value="Genomic_DNA"/>
</dbReference>
<dbReference type="GO" id="GO:0008360">
    <property type="term" value="P:regulation of cell shape"/>
    <property type="evidence" value="ECO:0007669"/>
    <property type="project" value="UniProtKB-KW"/>
</dbReference>
<protein>
    <submittedName>
        <fullName evidence="18">Cell division protein FtsI [Peptidoglycan synthetase]</fullName>
        <ecNumber evidence="18">2.4.1.129</ecNumber>
    </submittedName>
</protein>
<dbReference type="GO" id="GO:0000917">
    <property type="term" value="P:division septum assembly"/>
    <property type="evidence" value="ECO:0007669"/>
    <property type="project" value="UniProtKB-KW"/>
</dbReference>
<dbReference type="SUPFAM" id="SSF56519">
    <property type="entry name" value="Penicillin binding protein dimerisation domain"/>
    <property type="match status" value="1"/>
</dbReference>
<keyword evidence="6 15" id="KW-0812">Transmembrane</keyword>
<keyword evidence="18" id="KW-0808">Transferase</keyword>
<evidence type="ECO:0000256" key="14">
    <source>
        <dbReference type="ARBA" id="ARBA00023316"/>
    </source>
</evidence>
<evidence type="ECO:0000256" key="6">
    <source>
        <dbReference type="ARBA" id="ARBA00022692"/>
    </source>
</evidence>
<comment type="subcellular location">
    <subcellularLocation>
        <location evidence="1">Membrane</location>
    </subcellularLocation>
</comment>
<dbReference type="Pfam" id="PF00905">
    <property type="entry name" value="Transpeptidase"/>
    <property type="match status" value="1"/>
</dbReference>
<keyword evidence="4 18" id="KW-0132">Cell division</keyword>
<evidence type="ECO:0000256" key="8">
    <source>
        <dbReference type="ARBA" id="ARBA00022960"/>
    </source>
</evidence>
<keyword evidence="3" id="KW-0997">Cell inner membrane</keyword>
<evidence type="ECO:0000256" key="4">
    <source>
        <dbReference type="ARBA" id="ARBA00022618"/>
    </source>
</evidence>
<keyword evidence="12" id="KW-0717">Septation</keyword>
<dbReference type="GO" id="GO:0006508">
    <property type="term" value="P:proteolysis"/>
    <property type="evidence" value="ECO:0007669"/>
    <property type="project" value="UniProtKB-KW"/>
</dbReference>
<dbReference type="InterPro" id="IPR005311">
    <property type="entry name" value="PBP_dimer"/>
</dbReference>
<feature type="domain" description="Penicillin-binding protein transpeptidase" evidence="16">
    <location>
        <begin position="246"/>
        <end position="541"/>
    </location>
</feature>
<evidence type="ECO:0000313" key="18">
    <source>
        <dbReference type="EMBL" id="VAW68961.1"/>
    </source>
</evidence>
<dbReference type="Gene3D" id="3.30.450.330">
    <property type="match status" value="1"/>
</dbReference>
<evidence type="ECO:0000256" key="9">
    <source>
        <dbReference type="ARBA" id="ARBA00022984"/>
    </source>
</evidence>
<dbReference type="InterPro" id="IPR012338">
    <property type="entry name" value="Beta-lactam/transpept-like"/>
</dbReference>
<dbReference type="Gene3D" id="1.10.150.770">
    <property type="match status" value="1"/>
</dbReference>